<protein>
    <submittedName>
        <fullName evidence="1">Uncharacterized protein</fullName>
    </submittedName>
</protein>
<evidence type="ECO:0000313" key="1">
    <source>
        <dbReference type="EMBL" id="KKR05558.1"/>
    </source>
</evidence>
<name>A0A0G0MQZ3_9BACT</name>
<accession>A0A0G0MQZ3</accession>
<comment type="caution">
    <text evidence="1">The sequence shown here is derived from an EMBL/GenBank/DDBJ whole genome shotgun (WGS) entry which is preliminary data.</text>
</comment>
<dbReference type="Proteomes" id="UP000034799">
    <property type="component" value="Unassembled WGS sequence"/>
</dbReference>
<dbReference type="EMBL" id="LBWK01000002">
    <property type="protein sequence ID" value="KKR05558.1"/>
    <property type="molecule type" value="Genomic_DNA"/>
</dbReference>
<reference evidence="1 2" key="1">
    <citation type="journal article" date="2015" name="Nature">
        <title>rRNA introns, odd ribosomes, and small enigmatic genomes across a large radiation of phyla.</title>
        <authorList>
            <person name="Brown C.T."/>
            <person name="Hug L.A."/>
            <person name="Thomas B.C."/>
            <person name="Sharon I."/>
            <person name="Castelle C.J."/>
            <person name="Singh A."/>
            <person name="Wilkins M.J."/>
            <person name="Williams K.H."/>
            <person name="Banfield J.F."/>
        </authorList>
    </citation>
    <scope>NUCLEOTIDE SEQUENCE [LARGE SCALE GENOMIC DNA]</scope>
</reference>
<evidence type="ECO:0000313" key="2">
    <source>
        <dbReference type="Proteomes" id="UP000034799"/>
    </source>
</evidence>
<sequence length="50" mass="5991">MKDDLVKLLGLIEELFFTVPKRDKNEMKKKVAEIDNVWEKIKKKILKIYA</sequence>
<organism evidence="1 2">
    <name type="scientific">candidate division WS6 bacterium GW2011_GWF2_39_15</name>
    <dbReference type="NCBI Taxonomy" id="1619100"/>
    <lineage>
        <taxon>Bacteria</taxon>
        <taxon>Candidatus Dojkabacteria</taxon>
    </lineage>
</organism>
<proteinExistence type="predicted"/>
<dbReference type="AlphaFoldDB" id="A0A0G0MQZ3"/>
<gene>
    <name evidence="1" type="ORF">UT34_C0002G0065</name>
</gene>
<dbReference type="STRING" id="1619100.UT34_C0002G0065"/>